<keyword evidence="1" id="KW-0472">Membrane</keyword>
<reference evidence="2" key="1">
    <citation type="submission" date="2021-03" db="EMBL/GenBank/DDBJ databases">
        <authorList>
            <person name="Bekaert M."/>
        </authorList>
    </citation>
    <scope>NUCLEOTIDE SEQUENCE</scope>
</reference>
<evidence type="ECO:0000256" key="1">
    <source>
        <dbReference type="SAM" id="Phobius"/>
    </source>
</evidence>
<comment type="caution">
    <text evidence="2">The sequence shown here is derived from an EMBL/GenBank/DDBJ whole genome shotgun (WGS) entry which is preliminary data.</text>
</comment>
<name>A0A8S3TPS6_MYTED</name>
<dbReference type="AlphaFoldDB" id="A0A8S3TPS6"/>
<sequence length="206" mass="23497">MYSATSTLTTQHGPVVSFEEDKSSDMMTIIGAVIGAVLIIIIASILLIFTLRKRKGKLCRNSDNSVKMKRNQDSNDISSIKLNNMNINNKKSDYYSFAAFEKEDNSVPVIKQENNEKHNPMYEPSSLQEEIRTYGMGGKSTHLYEDNRSYETEFELAGIYNHINHGSTQNRNEDTYDHFNGSEQDYDQIENKLQKANASSEYSYCT</sequence>
<protein>
    <submittedName>
        <fullName evidence="2">Uncharacterized protein</fullName>
    </submittedName>
</protein>
<feature type="transmembrane region" description="Helical" evidence="1">
    <location>
        <begin position="26"/>
        <end position="51"/>
    </location>
</feature>
<dbReference type="EMBL" id="CAJPWZ010002203">
    <property type="protein sequence ID" value="CAG2233286.1"/>
    <property type="molecule type" value="Genomic_DNA"/>
</dbReference>
<organism evidence="2 3">
    <name type="scientific">Mytilus edulis</name>
    <name type="common">Blue mussel</name>
    <dbReference type="NCBI Taxonomy" id="6550"/>
    <lineage>
        <taxon>Eukaryota</taxon>
        <taxon>Metazoa</taxon>
        <taxon>Spiralia</taxon>
        <taxon>Lophotrochozoa</taxon>
        <taxon>Mollusca</taxon>
        <taxon>Bivalvia</taxon>
        <taxon>Autobranchia</taxon>
        <taxon>Pteriomorphia</taxon>
        <taxon>Mytilida</taxon>
        <taxon>Mytiloidea</taxon>
        <taxon>Mytilidae</taxon>
        <taxon>Mytilinae</taxon>
        <taxon>Mytilus</taxon>
    </lineage>
</organism>
<keyword evidence="3" id="KW-1185">Reference proteome</keyword>
<keyword evidence="1" id="KW-1133">Transmembrane helix</keyword>
<evidence type="ECO:0000313" key="3">
    <source>
        <dbReference type="Proteomes" id="UP000683360"/>
    </source>
</evidence>
<accession>A0A8S3TPS6</accession>
<keyword evidence="1" id="KW-0812">Transmembrane</keyword>
<gene>
    <name evidence="2" type="ORF">MEDL_45941</name>
</gene>
<dbReference type="Proteomes" id="UP000683360">
    <property type="component" value="Unassembled WGS sequence"/>
</dbReference>
<evidence type="ECO:0000313" key="2">
    <source>
        <dbReference type="EMBL" id="CAG2233286.1"/>
    </source>
</evidence>
<proteinExistence type="predicted"/>